<evidence type="ECO:0000259" key="9">
    <source>
        <dbReference type="Pfam" id="PF09335"/>
    </source>
</evidence>
<evidence type="ECO:0000313" key="11">
    <source>
        <dbReference type="Proteomes" id="UP000217103"/>
    </source>
</evidence>
<comment type="caution">
    <text evidence="7">Lacks conserved residue(s) required for the propagation of feature annotation.</text>
</comment>
<keyword evidence="4 7" id="KW-0812">Transmembrane</keyword>
<organism evidence="10 11">
    <name type="scientific">Thermostaphylospora chromogena</name>
    <dbReference type="NCBI Taxonomy" id="35622"/>
    <lineage>
        <taxon>Bacteria</taxon>
        <taxon>Bacillati</taxon>
        <taxon>Actinomycetota</taxon>
        <taxon>Actinomycetes</taxon>
        <taxon>Streptosporangiales</taxon>
        <taxon>Thermomonosporaceae</taxon>
        <taxon>Thermostaphylospora</taxon>
    </lineage>
</organism>
<evidence type="ECO:0000256" key="4">
    <source>
        <dbReference type="ARBA" id="ARBA00022692"/>
    </source>
</evidence>
<gene>
    <name evidence="10" type="ORF">SAMN04489764_1086</name>
</gene>
<feature type="compositionally biased region" description="Basic and acidic residues" evidence="8">
    <location>
        <begin position="206"/>
        <end position="215"/>
    </location>
</feature>
<keyword evidence="5 7" id="KW-1133">Transmembrane helix</keyword>
<dbReference type="GO" id="GO:0005886">
    <property type="term" value="C:plasma membrane"/>
    <property type="evidence" value="ECO:0007669"/>
    <property type="project" value="UniProtKB-SubCell"/>
</dbReference>
<evidence type="ECO:0000256" key="1">
    <source>
        <dbReference type="ARBA" id="ARBA00004651"/>
    </source>
</evidence>
<dbReference type="InterPro" id="IPR032816">
    <property type="entry name" value="VTT_dom"/>
</dbReference>
<evidence type="ECO:0000256" key="8">
    <source>
        <dbReference type="SAM" id="MobiDB-lite"/>
    </source>
</evidence>
<dbReference type="PANTHER" id="PTHR30353:SF15">
    <property type="entry name" value="INNER MEMBRANE PROTEIN YABI"/>
    <property type="match status" value="1"/>
</dbReference>
<protein>
    <submittedName>
        <fullName evidence="10">Membrane protein DedA, SNARE-associated domain</fullName>
    </submittedName>
</protein>
<keyword evidence="6 7" id="KW-0472">Membrane</keyword>
<evidence type="ECO:0000256" key="6">
    <source>
        <dbReference type="ARBA" id="ARBA00023136"/>
    </source>
</evidence>
<feature type="domain" description="VTT" evidence="9">
    <location>
        <begin position="40"/>
        <end position="163"/>
    </location>
</feature>
<reference evidence="10 11" key="1">
    <citation type="submission" date="2016-10" db="EMBL/GenBank/DDBJ databases">
        <authorList>
            <person name="de Groot N.N."/>
        </authorList>
    </citation>
    <scope>NUCLEOTIDE SEQUENCE [LARGE SCALE GENOMIC DNA]</scope>
    <source>
        <strain evidence="10 11">DSM 43794</strain>
    </source>
</reference>
<proteinExistence type="inferred from homology"/>
<dbReference type="AlphaFoldDB" id="A0A1H1BRB8"/>
<keyword evidence="11" id="KW-1185">Reference proteome</keyword>
<dbReference type="OrthoDB" id="9813426at2"/>
<keyword evidence="3 7" id="KW-1003">Cell membrane</keyword>
<dbReference type="EMBL" id="FNKK01000002">
    <property type="protein sequence ID" value="SDQ54524.1"/>
    <property type="molecule type" value="Genomic_DNA"/>
</dbReference>
<dbReference type="RefSeq" id="WP_093258052.1">
    <property type="nucleotide sequence ID" value="NZ_FNKK01000002.1"/>
</dbReference>
<comment type="similarity">
    <text evidence="2 7">Belongs to the DedA family.</text>
</comment>
<dbReference type="Pfam" id="PF09335">
    <property type="entry name" value="VTT_dom"/>
    <property type="match status" value="1"/>
</dbReference>
<feature type="transmembrane region" description="Helical" evidence="7">
    <location>
        <begin position="179"/>
        <end position="197"/>
    </location>
</feature>
<evidence type="ECO:0000313" key="10">
    <source>
        <dbReference type="EMBL" id="SDQ54524.1"/>
    </source>
</evidence>
<evidence type="ECO:0000256" key="3">
    <source>
        <dbReference type="ARBA" id="ARBA00022475"/>
    </source>
</evidence>
<name>A0A1H1BRB8_9ACTN</name>
<dbReference type="Proteomes" id="UP000217103">
    <property type="component" value="Unassembled WGS sequence"/>
</dbReference>
<dbReference type="InterPro" id="IPR032818">
    <property type="entry name" value="DedA-like"/>
</dbReference>
<feature type="region of interest" description="Disordered" evidence="8">
    <location>
        <begin position="206"/>
        <end position="245"/>
    </location>
</feature>
<evidence type="ECO:0000256" key="5">
    <source>
        <dbReference type="ARBA" id="ARBA00022989"/>
    </source>
</evidence>
<feature type="compositionally biased region" description="Basic and acidic residues" evidence="8">
    <location>
        <begin position="225"/>
        <end position="245"/>
    </location>
</feature>
<evidence type="ECO:0000256" key="7">
    <source>
        <dbReference type="RuleBase" id="RU367016"/>
    </source>
</evidence>
<comment type="subcellular location">
    <subcellularLocation>
        <location evidence="1 7">Cell membrane</location>
        <topology evidence="1 7">Multi-pass membrane protein</topology>
    </subcellularLocation>
</comment>
<accession>A0A1H1BRB8</accession>
<dbReference type="PANTHER" id="PTHR30353">
    <property type="entry name" value="INNER MEMBRANE PROTEIN DEDA-RELATED"/>
    <property type="match status" value="1"/>
</dbReference>
<evidence type="ECO:0000256" key="2">
    <source>
        <dbReference type="ARBA" id="ARBA00010792"/>
    </source>
</evidence>
<sequence length="245" mass="25898">MDWITEWIRAVGDLPLPLTAVVAWSLAFAESGIGLGSVFPGETSVLLLSATATGPVRFAVVLLTVAAGVTTGDHVGYCLGRRYGERLRSTRVVGRLGVRNWDRAMDALRRHGAAAVFATRLVPVVRTLTPAAAGASRVSYGRFLPASLAGSLTWSAVYVSLGAFAGASAVQLEQRIGQAAWLVFGLGAVLIAGVVVLRRRRASRRAAGDRSRNLREPLSGSGAEPDDRDRGHDGPEQGSDRETPL</sequence>
<feature type="transmembrane region" description="Helical" evidence="7">
    <location>
        <begin position="143"/>
        <end position="167"/>
    </location>
</feature>